<comment type="similarity">
    <text evidence="1">Belongs to the enoyl-CoA hydratase/isomerase family.</text>
</comment>
<reference evidence="4" key="1">
    <citation type="journal article" date="2019" name="Int. J. Syst. Evol. Microbiol.">
        <title>The Global Catalogue of Microorganisms (GCM) 10K type strain sequencing project: providing services to taxonomists for standard genome sequencing and annotation.</title>
        <authorList>
            <consortium name="The Broad Institute Genomics Platform"/>
            <consortium name="The Broad Institute Genome Sequencing Center for Infectious Disease"/>
            <person name="Wu L."/>
            <person name="Ma J."/>
        </authorList>
    </citation>
    <scope>NUCLEOTIDE SEQUENCE [LARGE SCALE GENOMIC DNA]</scope>
    <source>
        <strain evidence="4">CGMCC 1.15480</strain>
    </source>
</reference>
<proteinExistence type="inferred from homology"/>
<gene>
    <name evidence="3" type="ORF">GCM10011512_28290</name>
</gene>
<dbReference type="PANTHER" id="PTHR43664">
    <property type="entry name" value="MONOAMINE OXIDASE-RELATED"/>
    <property type="match status" value="1"/>
</dbReference>
<name>A0ABQ1PML1_9MICC</name>
<dbReference type="InterPro" id="IPR002539">
    <property type="entry name" value="MaoC-like_dom"/>
</dbReference>
<evidence type="ECO:0000313" key="4">
    <source>
        <dbReference type="Proteomes" id="UP000597761"/>
    </source>
</evidence>
<organism evidence="3 4">
    <name type="scientific">Tersicoccus solisilvae</name>
    <dbReference type="NCBI Taxonomy" id="1882339"/>
    <lineage>
        <taxon>Bacteria</taxon>
        <taxon>Bacillati</taxon>
        <taxon>Actinomycetota</taxon>
        <taxon>Actinomycetes</taxon>
        <taxon>Micrococcales</taxon>
        <taxon>Micrococcaceae</taxon>
        <taxon>Tersicoccus</taxon>
    </lineage>
</organism>
<comment type="caution">
    <text evidence="3">The sequence shown here is derived from an EMBL/GenBank/DDBJ whole genome shotgun (WGS) entry which is preliminary data.</text>
</comment>
<feature type="domain" description="MaoC-like" evidence="2">
    <location>
        <begin position="15"/>
        <end position="109"/>
    </location>
</feature>
<dbReference type="Gene3D" id="3.10.129.10">
    <property type="entry name" value="Hotdog Thioesterase"/>
    <property type="match status" value="1"/>
</dbReference>
<dbReference type="PANTHER" id="PTHR43664:SF1">
    <property type="entry name" value="BETA-METHYLMALYL-COA DEHYDRATASE"/>
    <property type="match status" value="1"/>
</dbReference>
<protein>
    <submittedName>
        <fullName evidence="3">MaoC family dehydratase</fullName>
    </submittedName>
</protein>
<dbReference type="InterPro" id="IPR052342">
    <property type="entry name" value="MCH/BMMD"/>
</dbReference>
<evidence type="ECO:0000259" key="2">
    <source>
        <dbReference type="Pfam" id="PF01575"/>
    </source>
</evidence>
<dbReference type="InterPro" id="IPR029069">
    <property type="entry name" value="HotDog_dom_sf"/>
</dbReference>
<sequence>MSRAPIAVGDVTVFRKTVTETDMVLFSGITGDFAANHTDEEYMRRTPYGTRHVHGALVVGFMSTVAARALEDARPSGLVPVSLGYDRLRFVRAVFPGQTLQLRYEFVSWDPEARRATATVEAFVSDEVVAAGTHIVVWVPAEPA</sequence>
<accession>A0ABQ1PML1</accession>
<dbReference type="RefSeq" id="WP_229660068.1">
    <property type="nucleotide sequence ID" value="NZ_BMJI01000026.1"/>
</dbReference>
<dbReference type="Proteomes" id="UP000597761">
    <property type="component" value="Unassembled WGS sequence"/>
</dbReference>
<evidence type="ECO:0000313" key="3">
    <source>
        <dbReference type="EMBL" id="GGC99713.1"/>
    </source>
</evidence>
<dbReference type="Pfam" id="PF01575">
    <property type="entry name" value="MaoC_dehydratas"/>
    <property type="match status" value="1"/>
</dbReference>
<evidence type="ECO:0000256" key="1">
    <source>
        <dbReference type="ARBA" id="ARBA00005254"/>
    </source>
</evidence>
<dbReference type="SUPFAM" id="SSF54637">
    <property type="entry name" value="Thioesterase/thiol ester dehydrase-isomerase"/>
    <property type="match status" value="1"/>
</dbReference>
<dbReference type="EMBL" id="BMJI01000026">
    <property type="protein sequence ID" value="GGC99713.1"/>
    <property type="molecule type" value="Genomic_DNA"/>
</dbReference>
<keyword evidence="4" id="KW-1185">Reference proteome</keyword>